<comment type="caution">
    <text evidence="4">The sequence shown here is derived from an EMBL/GenBank/DDBJ whole genome shotgun (WGS) entry which is preliminary data.</text>
</comment>
<evidence type="ECO:0000313" key="4">
    <source>
        <dbReference type="EMBL" id="KWW20068.1"/>
    </source>
</evidence>
<evidence type="ECO:0000256" key="2">
    <source>
        <dbReference type="ARBA" id="ARBA00022969"/>
    </source>
</evidence>
<reference evidence="4 5" key="1">
    <citation type="submission" date="2015-11" db="EMBL/GenBank/DDBJ databases">
        <title>Genome Sequence of Bacillus simplex strain VanAntwerpen2.</title>
        <authorList>
            <person name="Couger M.B."/>
        </authorList>
    </citation>
    <scope>NUCLEOTIDE SEQUENCE [LARGE SCALE GENOMIC DNA]</scope>
    <source>
        <strain evidence="4 5">VanAntwerpen02</strain>
    </source>
</reference>
<proteinExistence type="inferred from homology"/>
<dbReference type="GO" id="GO:0030435">
    <property type="term" value="P:sporulation resulting in formation of a cellular spore"/>
    <property type="evidence" value="ECO:0007669"/>
    <property type="project" value="UniProtKB-KW"/>
</dbReference>
<accession>A0A109MYN5</accession>
<organism evidence="4 5">
    <name type="scientific">Peribacillus simplex</name>
    <dbReference type="NCBI Taxonomy" id="1478"/>
    <lineage>
        <taxon>Bacteria</taxon>
        <taxon>Bacillati</taxon>
        <taxon>Bacillota</taxon>
        <taxon>Bacilli</taxon>
        <taxon>Bacillales</taxon>
        <taxon>Bacillaceae</taxon>
        <taxon>Peribacillus</taxon>
    </lineage>
</organism>
<dbReference type="InterPro" id="IPR020916">
    <property type="entry name" value="Gln_gamma-glutamylTfrase_bac"/>
</dbReference>
<evidence type="ECO:0000256" key="1">
    <source>
        <dbReference type="ARBA" id="ARBA00022679"/>
    </source>
</evidence>
<gene>
    <name evidence="4" type="ORF">AS888_06525</name>
</gene>
<dbReference type="AlphaFoldDB" id="A0A109MYN5"/>
<keyword evidence="1" id="KW-0808">Transferase</keyword>
<keyword evidence="3" id="KW-0012">Acyltransferase</keyword>
<evidence type="ECO:0008006" key="6">
    <source>
        <dbReference type="Google" id="ProtNLM"/>
    </source>
</evidence>
<dbReference type="EMBL" id="LNNH01000019">
    <property type="protein sequence ID" value="KWW20068.1"/>
    <property type="molecule type" value="Genomic_DNA"/>
</dbReference>
<sequence length="276" mass="31210">MIKINHKWLDISQLQPGIPSAKALELLQLLAGYATVFEYRNLEELNFDIQLRLRVMEAAISLDKSGAEFATLDESETNQRYWHLAKDGTFTLQPGIPPHVAIADIFQNGTLYAFECGTAIVVTFLMGIMDVIGPRKFDYLFSDLVLYDWHPPTNMILLVHRGTDYLPGDCVYFKNPEHDEKTPEWQGENAILLGKNLFFGHGIGITNSKGIIDELNDNRKSNATISAYLTDHIVSLDSSYYFDTVQPYPIRKEQVPRLESLPDLIVAEIGSTFHLS</sequence>
<evidence type="ECO:0000256" key="3">
    <source>
        <dbReference type="ARBA" id="ARBA00023315"/>
    </source>
</evidence>
<dbReference type="HAMAP" id="MF_00727">
    <property type="entry name" value="Tgl"/>
    <property type="match status" value="1"/>
</dbReference>
<dbReference type="GO" id="GO:0003810">
    <property type="term" value="F:protein-glutamine gamma-glutamyltransferase activity"/>
    <property type="evidence" value="ECO:0007669"/>
    <property type="project" value="InterPro"/>
</dbReference>
<dbReference type="Proteomes" id="UP000064189">
    <property type="component" value="Unassembled WGS sequence"/>
</dbReference>
<name>A0A109MYN5_9BACI</name>
<evidence type="ECO:0000313" key="5">
    <source>
        <dbReference type="Proteomes" id="UP000064189"/>
    </source>
</evidence>
<keyword evidence="2" id="KW-0749">Sporulation</keyword>
<dbReference type="Pfam" id="PF20085">
    <property type="entry name" value="TGL"/>
    <property type="match status" value="1"/>
</dbReference>
<protein>
    <recommendedName>
        <fullName evidence="6">Protein-glutamine gamma-glutamyltransferase</fullName>
    </recommendedName>
</protein>
<dbReference type="RefSeq" id="WP_061142257.1">
    <property type="nucleotide sequence ID" value="NZ_LNNH01000019.1"/>
</dbReference>
<keyword evidence="5" id="KW-1185">Reference proteome</keyword>